<keyword evidence="1" id="KW-0732">Signal</keyword>
<evidence type="ECO:0008006" key="4">
    <source>
        <dbReference type="Google" id="ProtNLM"/>
    </source>
</evidence>
<accession>A0A430FIY8</accession>
<keyword evidence="3" id="KW-1185">Reference proteome</keyword>
<feature type="signal peptide" evidence="1">
    <location>
        <begin position="1"/>
        <end position="26"/>
    </location>
</feature>
<evidence type="ECO:0000313" key="2">
    <source>
        <dbReference type="EMBL" id="RSX52742.1"/>
    </source>
</evidence>
<protein>
    <recommendedName>
        <fullName evidence="4">Secreted protein</fullName>
    </recommendedName>
</protein>
<evidence type="ECO:0000313" key="3">
    <source>
        <dbReference type="Proteomes" id="UP000287533"/>
    </source>
</evidence>
<dbReference type="OrthoDB" id="9865854at2"/>
<dbReference type="AlphaFoldDB" id="A0A430FIY8"/>
<comment type="caution">
    <text evidence="2">The sequence shown here is derived from an EMBL/GenBank/DDBJ whole genome shotgun (WGS) entry which is preliminary data.</text>
</comment>
<sequence length="95" mass="10349">MRKTKALLCTLMAVTLFVAPASTAFADGPASGGVLQTGSSWGMFWVKYNHPSRNHSVTIQCGNTTIRSITAPPGVWAEAKVSTWWCSPHYSYQLD</sequence>
<dbReference type="Gene3D" id="2.60.40.2850">
    <property type="match status" value="1"/>
</dbReference>
<dbReference type="Pfam" id="PF09683">
    <property type="entry name" value="Lactococcin_972"/>
    <property type="match status" value="1"/>
</dbReference>
<gene>
    <name evidence="2" type="ORF">D2E25_1313</name>
</gene>
<feature type="chain" id="PRO_5019109299" description="Secreted protein" evidence="1">
    <location>
        <begin position="27"/>
        <end position="95"/>
    </location>
</feature>
<proteinExistence type="predicted"/>
<reference evidence="2 3" key="1">
    <citation type="submission" date="2018-09" db="EMBL/GenBank/DDBJ databases">
        <title>Characterization of the phylogenetic diversity of five novel species belonging to the genus Bifidobacterium.</title>
        <authorList>
            <person name="Lugli G.A."/>
            <person name="Duranti S."/>
            <person name="Milani C."/>
        </authorList>
    </citation>
    <scope>NUCLEOTIDE SEQUENCE [LARGE SCALE GENOMIC DNA]</scope>
    <source>
        <strain evidence="2 3">2034B</strain>
    </source>
</reference>
<dbReference type="InterPro" id="IPR006540">
    <property type="entry name" value="Lactococcin_972"/>
</dbReference>
<name>A0A430FIY8_9BIFI</name>
<evidence type="ECO:0000256" key="1">
    <source>
        <dbReference type="SAM" id="SignalP"/>
    </source>
</evidence>
<organism evidence="2 3">
    <name type="scientific">Bifidobacterium goeldii</name>
    <dbReference type="NCBI Taxonomy" id="2306975"/>
    <lineage>
        <taxon>Bacteria</taxon>
        <taxon>Bacillati</taxon>
        <taxon>Actinomycetota</taxon>
        <taxon>Actinomycetes</taxon>
        <taxon>Bifidobacteriales</taxon>
        <taxon>Bifidobacteriaceae</taxon>
        <taxon>Bifidobacterium</taxon>
    </lineage>
</organism>
<dbReference type="EMBL" id="QXGL01000004">
    <property type="protein sequence ID" value="RSX52742.1"/>
    <property type="molecule type" value="Genomic_DNA"/>
</dbReference>
<dbReference type="Proteomes" id="UP000287533">
    <property type="component" value="Unassembled WGS sequence"/>
</dbReference>